<comment type="catalytic activity">
    <reaction evidence="7">
        <text>a sn-glycero-3-phosphodiester + H2O = an alcohol + sn-glycerol 3-phosphate + H(+)</text>
        <dbReference type="Rhea" id="RHEA:12969"/>
        <dbReference type="ChEBI" id="CHEBI:15377"/>
        <dbReference type="ChEBI" id="CHEBI:15378"/>
        <dbReference type="ChEBI" id="CHEBI:30879"/>
        <dbReference type="ChEBI" id="CHEBI:57597"/>
        <dbReference type="ChEBI" id="CHEBI:83408"/>
        <dbReference type="EC" id="3.1.4.46"/>
    </reaction>
</comment>
<feature type="signal peptide" evidence="9">
    <location>
        <begin position="1"/>
        <end position="27"/>
    </location>
</feature>
<name>A0AAV8Q5Q6_ENSVE</name>
<keyword evidence="6" id="KW-0325">Glycoprotein</keyword>
<evidence type="ECO:0000256" key="5">
    <source>
        <dbReference type="ARBA" id="ARBA00022801"/>
    </source>
</evidence>
<reference evidence="11 12" key="1">
    <citation type="submission" date="2022-12" db="EMBL/GenBank/DDBJ databases">
        <title>Chromosome-scale assembly of the Ensete ventricosum genome.</title>
        <authorList>
            <person name="Dussert Y."/>
            <person name="Stocks J."/>
            <person name="Wendawek A."/>
            <person name="Woldeyes F."/>
            <person name="Nichols R.A."/>
            <person name="Borrell J.S."/>
        </authorList>
    </citation>
    <scope>NUCLEOTIDE SEQUENCE [LARGE SCALE GENOMIC DNA]</scope>
    <source>
        <strain evidence="12">cv. Maze</strain>
        <tissue evidence="11">Seeds</tissue>
    </source>
</reference>
<dbReference type="AlphaFoldDB" id="A0AAV8Q5Q6"/>
<keyword evidence="4" id="KW-0319">Glycerol metabolism</keyword>
<dbReference type="FunFam" id="3.20.20.190:FF:000013">
    <property type="entry name" value="Glycerophosphodiester phosphodiesterase GDPDL3"/>
    <property type="match status" value="1"/>
</dbReference>
<dbReference type="EC" id="3.1.4.46" evidence="2"/>
<dbReference type="FunFam" id="3.20.20.190:FF:000011">
    <property type="entry name" value="Glycerophosphodiester phosphodiesterase GDPDL3"/>
    <property type="match status" value="1"/>
</dbReference>
<dbReference type="PANTHER" id="PTHR43620">
    <property type="entry name" value="GLYCEROPHOSPHORYL DIESTER PHOSPHODIESTERASE"/>
    <property type="match status" value="1"/>
</dbReference>
<dbReference type="Pfam" id="PF03009">
    <property type="entry name" value="GDPD"/>
    <property type="match status" value="1"/>
</dbReference>
<keyword evidence="3 9" id="KW-0732">Signal</keyword>
<evidence type="ECO:0000256" key="3">
    <source>
        <dbReference type="ARBA" id="ARBA00022729"/>
    </source>
</evidence>
<evidence type="ECO:0000256" key="2">
    <source>
        <dbReference type="ARBA" id="ARBA00012247"/>
    </source>
</evidence>
<dbReference type="GO" id="GO:0006629">
    <property type="term" value="P:lipid metabolic process"/>
    <property type="evidence" value="ECO:0007669"/>
    <property type="project" value="InterPro"/>
</dbReference>
<dbReference type="EMBL" id="JAQQAF010000003">
    <property type="protein sequence ID" value="KAJ8501005.1"/>
    <property type="molecule type" value="Genomic_DNA"/>
</dbReference>
<gene>
    <name evidence="11" type="ORF">OPV22_011557</name>
</gene>
<accession>A0AAV8Q5Q6</accession>
<dbReference type="GO" id="GO:0006071">
    <property type="term" value="P:glycerol metabolic process"/>
    <property type="evidence" value="ECO:0007669"/>
    <property type="project" value="UniProtKB-KW"/>
</dbReference>
<evidence type="ECO:0000259" key="10">
    <source>
        <dbReference type="PROSITE" id="PS51704"/>
    </source>
</evidence>
<dbReference type="PANTHER" id="PTHR43620:SF7">
    <property type="entry name" value="GLYCEROPHOSPHODIESTER PHOSPHODIESTERASE GDPD5-RELATED"/>
    <property type="match status" value="1"/>
</dbReference>
<evidence type="ECO:0000256" key="9">
    <source>
        <dbReference type="SAM" id="SignalP"/>
    </source>
</evidence>
<keyword evidence="12" id="KW-1185">Reference proteome</keyword>
<dbReference type="SUPFAM" id="SSF51695">
    <property type="entry name" value="PLC-like phosphodiesterases"/>
    <property type="match status" value="2"/>
</dbReference>
<feature type="domain" description="GP-PDE" evidence="10">
    <location>
        <begin position="356"/>
        <end position="656"/>
    </location>
</feature>
<evidence type="ECO:0000256" key="6">
    <source>
        <dbReference type="ARBA" id="ARBA00023180"/>
    </source>
</evidence>
<evidence type="ECO:0000256" key="1">
    <source>
        <dbReference type="ARBA" id="ARBA00007277"/>
    </source>
</evidence>
<protein>
    <recommendedName>
        <fullName evidence="2">glycerophosphodiester phosphodiesterase</fullName>
        <ecNumber evidence="2">3.1.4.46</ecNumber>
    </recommendedName>
</protein>
<evidence type="ECO:0000256" key="4">
    <source>
        <dbReference type="ARBA" id="ARBA00022798"/>
    </source>
</evidence>
<feature type="compositionally biased region" description="Pro residues" evidence="8">
    <location>
        <begin position="722"/>
        <end position="731"/>
    </location>
</feature>
<feature type="domain" description="GP-PDE" evidence="10">
    <location>
        <begin position="41"/>
        <end position="341"/>
    </location>
</feature>
<dbReference type="PROSITE" id="PS51704">
    <property type="entry name" value="GP_PDE"/>
    <property type="match status" value="2"/>
</dbReference>
<comment type="caution">
    <text evidence="11">The sequence shown here is derived from an EMBL/GenBank/DDBJ whole genome shotgun (WGS) entry which is preliminary data.</text>
</comment>
<dbReference type="Proteomes" id="UP001222027">
    <property type="component" value="Unassembled WGS sequence"/>
</dbReference>
<dbReference type="CDD" id="cd08603">
    <property type="entry name" value="GDPD_SHV3_repeat_1"/>
    <property type="match status" value="1"/>
</dbReference>
<feature type="chain" id="PRO_5043630955" description="glycerophosphodiester phosphodiesterase" evidence="9">
    <location>
        <begin position="28"/>
        <end position="758"/>
    </location>
</feature>
<keyword evidence="5" id="KW-0378">Hydrolase</keyword>
<dbReference type="InterPro" id="IPR017946">
    <property type="entry name" value="PLC-like_Pdiesterase_TIM-brl"/>
</dbReference>
<proteinExistence type="inferred from homology"/>
<evidence type="ECO:0000313" key="12">
    <source>
        <dbReference type="Proteomes" id="UP001222027"/>
    </source>
</evidence>
<dbReference type="InterPro" id="IPR030395">
    <property type="entry name" value="GP_PDE_dom"/>
</dbReference>
<sequence>MGKRIHGGDVSSFLLAFLWLQLGLTTALTKSAWRTLSGNSPAIIAKGGLSGLFPDSSLYAYRSVSVLSANGTTLWCDVRLTKDSIGICLPDMKLDNCTDIQYYFDKGRRSYKVNGVKTSGWFSVDYNMSDLAPVTLTQAIYSRTDSFDFSGLLILSVDDVVKQVQPSSLWLNIQHDAFYAQHNLNMSNYVLSVSKSVTVNYLSSPELAFLRRIAPSFNNTKTKLIFRFLDKGIKEPSTNRTYGLLLKNLTLIGTFASGILVPKSYIWPVTPDNYLLPSTSIVTDAHKAGLEIYAADFANDNLFSYNYSYDPLAECLSFIDNDLFSVDGVVTDFPTTPSEAIGCFSRLNKSRVDGKPLIISNNGASGDYPDCTDLAYTKAVDDGADVIDCPVQVTQDKILICMSSVDLIEDTTVTKSRYNSRLSVIPKLQSTAGIFTFNLTWNEIQNLKPIISQPLSLYSLMRNPRNKNSGNFTKLSDFLALAINKPLSGILISIENAVFMAEQLRIDVVDAVISALNDAGYNNKTALEVMIQSTDSSVLVKFKQLTKYKLVYKIDEVVGDAIASSIKDIDAFADAVALPKESIYAVNHLFTTEITGLVPKLQAAGLDVYAYVLQNEFVSQPWDFLSDATVEINAYVAGAGVDGIITEFPGTASRYKRNSCAKLQSKKPNYMLPIEAGRLLPMMAPVAQPPALAPMPVLNATDVVEPPFPHVTTPKSSGGAEAPPPTAPPKAPSSGQRQIASLFLALPLVMLSVVHLLV</sequence>
<organism evidence="11 12">
    <name type="scientific">Ensete ventricosum</name>
    <name type="common">Abyssinian banana</name>
    <name type="synonym">Musa ensete</name>
    <dbReference type="NCBI Taxonomy" id="4639"/>
    <lineage>
        <taxon>Eukaryota</taxon>
        <taxon>Viridiplantae</taxon>
        <taxon>Streptophyta</taxon>
        <taxon>Embryophyta</taxon>
        <taxon>Tracheophyta</taxon>
        <taxon>Spermatophyta</taxon>
        <taxon>Magnoliopsida</taxon>
        <taxon>Liliopsida</taxon>
        <taxon>Zingiberales</taxon>
        <taxon>Musaceae</taxon>
        <taxon>Ensete</taxon>
    </lineage>
</organism>
<dbReference type="Gene3D" id="3.20.20.190">
    <property type="entry name" value="Phosphatidylinositol (PI) phosphodiesterase"/>
    <property type="match status" value="2"/>
</dbReference>
<dbReference type="GO" id="GO:0008889">
    <property type="term" value="F:glycerophosphodiester phosphodiesterase activity"/>
    <property type="evidence" value="ECO:0007669"/>
    <property type="project" value="UniProtKB-EC"/>
</dbReference>
<evidence type="ECO:0000256" key="7">
    <source>
        <dbReference type="ARBA" id="ARBA00047512"/>
    </source>
</evidence>
<evidence type="ECO:0000313" key="11">
    <source>
        <dbReference type="EMBL" id="KAJ8501005.1"/>
    </source>
</evidence>
<comment type="similarity">
    <text evidence="1">Belongs to the glycerophosphoryl diester phosphodiesterase family.</text>
</comment>
<evidence type="ECO:0000256" key="8">
    <source>
        <dbReference type="SAM" id="MobiDB-lite"/>
    </source>
</evidence>
<feature type="region of interest" description="Disordered" evidence="8">
    <location>
        <begin position="706"/>
        <end position="734"/>
    </location>
</feature>
<dbReference type="CDD" id="cd08604">
    <property type="entry name" value="GDPD_SHV3_repeat_2"/>
    <property type="match status" value="1"/>
</dbReference>